<organism evidence="4 5">
    <name type="scientific">Tegillarca granosa</name>
    <name type="common">Malaysian cockle</name>
    <name type="synonym">Anadara granosa</name>
    <dbReference type="NCBI Taxonomy" id="220873"/>
    <lineage>
        <taxon>Eukaryota</taxon>
        <taxon>Metazoa</taxon>
        <taxon>Spiralia</taxon>
        <taxon>Lophotrochozoa</taxon>
        <taxon>Mollusca</taxon>
        <taxon>Bivalvia</taxon>
        <taxon>Autobranchia</taxon>
        <taxon>Pteriomorphia</taxon>
        <taxon>Arcoida</taxon>
        <taxon>Arcoidea</taxon>
        <taxon>Arcidae</taxon>
        <taxon>Tegillarca</taxon>
    </lineage>
</organism>
<gene>
    <name evidence="4" type="ORF">KUTeg_020973</name>
</gene>
<dbReference type="Pfam" id="PF07690">
    <property type="entry name" value="MFS_1"/>
    <property type="match status" value="2"/>
</dbReference>
<dbReference type="SUPFAM" id="SSF103473">
    <property type="entry name" value="MFS general substrate transporter"/>
    <property type="match status" value="1"/>
</dbReference>
<feature type="transmembrane region" description="Helical" evidence="2">
    <location>
        <begin position="72"/>
        <end position="91"/>
    </location>
</feature>
<feature type="transmembrane region" description="Helical" evidence="2">
    <location>
        <begin position="103"/>
        <end position="120"/>
    </location>
</feature>
<dbReference type="Proteomes" id="UP001217089">
    <property type="component" value="Unassembled WGS sequence"/>
</dbReference>
<dbReference type="Gene3D" id="1.20.1250.20">
    <property type="entry name" value="MFS general substrate transporter like domains"/>
    <property type="match status" value="2"/>
</dbReference>
<keyword evidence="5" id="KW-1185">Reference proteome</keyword>
<sequence>MSNTEEKIDVQADEQETFLETQTADNRPIDHGWAWMTVLACFGILGLMVGSLKSFGVLLVELSRRLDAPQRTITSIQSVAGLFHLGLAPLANVLSDRTSHRTVVIIGGIFAGVGLIATAYAPSIEWLFVTYGIIAGIGFGLTMNPALVCMSSHFKDRRSLANGLSAAGSGAGSFALPNLMRYLLNELNFQGCLLIIGGILFNTICFALLLRPVTFWTRKRHACVFSQDAERIKTSDITTLSISNVNQTANPEMNQNHVVDYHSSADCVHIKHFDASKHGKETAASYPNIHLEVKRHLNGLYNPRDISFRQESVRHKTEENGQKYPLVFTSMESITPLSNFENKDSKEINHSRTCATICKHFLDISLLKNPVFIVYCISLWIGIFGHHAFFNCLPSLVNEFGISDTDGAFLVSLVGLSDLIGRIVSGWFSDLRFIERKRMFQFTMGLFSIFNLILPHVRSYTGLCIISVIAGVVTGGYAGIQLSVLSDVFGVENVSSSWGIVAFFASFALLLSPFLSGLTTDLTGSWTNAFRLSGSLMIVGSLLIFLEKFCSKSDARDS</sequence>
<feature type="transmembrane region" description="Helical" evidence="2">
    <location>
        <begin position="463"/>
        <end position="485"/>
    </location>
</feature>
<dbReference type="PANTHER" id="PTHR11360">
    <property type="entry name" value="MONOCARBOXYLATE TRANSPORTER"/>
    <property type="match status" value="1"/>
</dbReference>
<comment type="caution">
    <text evidence="4">The sequence shown here is derived from an EMBL/GenBank/DDBJ whole genome shotgun (WGS) entry which is preliminary data.</text>
</comment>
<feature type="transmembrane region" description="Helical" evidence="2">
    <location>
        <begin position="497"/>
        <end position="516"/>
    </location>
</feature>
<keyword evidence="2" id="KW-0472">Membrane</keyword>
<evidence type="ECO:0000313" key="5">
    <source>
        <dbReference type="Proteomes" id="UP001217089"/>
    </source>
</evidence>
<feature type="transmembrane region" description="Helical" evidence="2">
    <location>
        <begin position="440"/>
        <end position="457"/>
    </location>
</feature>
<protein>
    <recommendedName>
        <fullName evidence="3">Major facilitator superfamily (MFS) profile domain-containing protein</fullName>
    </recommendedName>
</protein>
<proteinExistence type="predicted"/>
<keyword evidence="2" id="KW-0812">Transmembrane</keyword>
<dbReference type="PROSITE" id="PS50850">
    <property type="entry name" value="MFS"/>
    <property type="match status" value="1"/>
</dbReference>
<dbReference type="PANTHER" id="PTHR11360:SF284">
    <property type="entry name" value="EG:103B4.3 PROTEIN-RELATED"/>
    <property type="match status" value="1"/>
</dbReference>
<feature type="transmembrane region" description="Helical" evidence="2">
    <location>
        <begin position="33"/>
        <end position="52"/>
    </location>
</feature>
<feature type="transmembrane region" description="Helical" evidence="2">
    <location>
        <begin position="159"/>
        <end position="176"/>
    </location>
</feature>
<keyword evidence="2" id="KW-1133">Transmembrane helix</keyword>
<dbReference type="InterPro" id="IPR011701">
    <property type="entry name" value="MFS"/>
</dbReference>
<feature type="transmembrane region" description="Helical" evidence="2">
    <location>
        <begin position="371"/>
        <end position="389"/>
    </location>
</feature>
<comment type="subcellular location">
    <subcellularLocation>
        <location evidence="1">Membrane</location>
        <topology evidence="1">Multi-pass membrane protein</topology>
    </subcellularLocation>
</comment>
<dbReference type="InterPro" id="IPR020846">
    <property type="entry name" value="MFS_dom"/>
</dbReference>
<feature type="domain" description="Major facilitator superfamily (MFS) profile" evidence="3">
    <location>
        <begin position="371"/>
        <end position="558"/>
    </location>
</feature>
<dbReference type="CDD" id="cd17352">
    <property type="entry name" value="MFS_MCT_SLC16"/>
    <property type="match status" value="1"/>
</dbReference>
<dbReference type="InterPro" id="IPR050327">
    <property type="entry name" value="Proton-linked_MCT"/>
</dbReference>
<reference evidence="4 5" key="1">
    <citation type="submission" date="2022-12" db="EMBL/GenBank/DDBJ databases">
        <title>Chromosome-level genome of Tegillarca granosa.</title>
        <authorList>
            <person name="Kim J."/>
        </authorList>
    </citation>
    <scope>NUCLEOTIDE SEQUENCE [LARGE SCALE GENOMIC DNA]</scope>
    <source>
        <strain evidence="4">Teg-2019</strain>
        <tissue evidence="4">Adductor muscle</tissue>
    </source>
</reference>
<feature type="transmembrane region" description="Helical" evidence="2">
    <location>
        <begin position="528"/>
        <end position="546"/>
    </location>
</feature>
<dbReference type="EMBL" id="JARBDR010000918">
    <property type="protein sequence ID" value="KAJ8301986.1"/>
    <property type="molecule type" value="Genomic_DNA"/>
</dbReference>
<evidence type="ECO:0000256" key="2">
    <source>
        <dbReference type="SAM" id="Phobius"/>
    </source>
</evidence>
<evidence type="ECO:0000313" key="4">
    <source>
        <dbReference type="EMBL" id="KAJ8301986.1"/>
    </source>
</evidence>
<feature type="transmembrane region" description="Helical" evidence="2">
    <location>
        <begin position="188"/>
        <end position="210"/>
    </location>
</feature>
<evidence type="ECO:0000259" key="3">
    <source>
        <dbReference type="PROSITE" id="PS50850"/>
    </source>
</evidence>
<accession>A0ABQ9E9G3</accession>
<evidence type="ECO:0000256" key="1">
    <source>
        <dbReference type="ARBA" id="ARBA00004141"/>
    </source>
</evidence>
<dbReference type="InterPro" id="IPR036259">
    <property type="entry name" value="MFS_trans_sf"/>
</dbReference>
<name>A0ABQ9E9G3_TEGGR</name>
<feature type="transmembrane region" description="Helical" evidence="2">
    <location>
        <begin position="126"/>
        <end position="147"/>
    </location>
</feature>